<dbReference type="InterPro" id="IPR023232">
    <property type="entry name" value="Glyco_hydro_2_AS"/>
</dbReference>
<dbReference type="PANTHER" id="PTHR10066:SF67">
    <property type="entry name" value="BETA-GLUCURONIDASE"/>
    <property type="match status" value="1"/>
</dbReference>
<dbReference type="InterPro" id="IPR023230">
    <property type="entry name" value="Glyco_hydro_2_CS"/>
</dbReference>
<comment type="caution">
    <text evidence="17">The sequence shown here is derived from an EMBL/GenBank/DDBJ whole genome shotgun (WGS) entry which is preliminary data.</text>
</comment>
<dbReference type="FunFam" id="2.60.40.10:FF:000628">
    <property type="entry name" value="Beta-glucuronidase"/>
    <property type="match status" value="1"/>
</dbReference>
<evidence type="ECO:0000256" key="4">
    <source>
        <dbReference type="ARBA" id="ARBA00011881"/>
    </source>
</evidence>
<dbReference type="InterPro" id="IPR006101">
    <property type="entry name" value="Glyco_hydro_2"/>
</dbReference>
<dbReference type="SUPFAM" id="SSF49303">
    <property type="entry name" value="beta-Galactosidase/glucuronidase domain"/>
    <property type="match status" value="1"/>
</dbReference>
<dbReference type="EC" id="3.2.1.31" evidence="5 12"/>
<dbReference type="NCBIfam" id="NF007538">
    <property type="entry name" value="PRK10150.1"/>
    <property type="match status" value="1"/>
</dbReference>
<dbReference type="InterPro" id="IPR036156">
    <property type="entry name" value="Beta-gal/glucu_dom_sf"/>
</dbReference>
<evidence type="ECO:0000256" key="9">
    <source>
        <dbReference type="ARBA" id="ARBA00023180"/>
    </source>
</evidence>
<dbReference type="InterPro" id="IPR006103">
    <property type="entry name" value="Glyco_hydro_2_cat"/>
</dbReference>
<dbReference type="SUPFAM" id="SSF49785">
    <property type="entry name" value="Galactose-binding domain-like"/>
    <property type="match status" value="1"/>
</dbReference>
<dbReference type="Gene3D" id="2.60.40.10">
    <property type="entry name" value="Immunoglobulins"/>
    <property type="match status" value="1"/>
</dbReference>
<comment type="subcellular location">
    <subcellularLocation>
        <location evidence="2">Lysosome</location>
    </subcellularLocation>
</comment>
<dbReference type="GO" id="GO:0005764">
    <property type="term" value="C:lysosome"/>
    <property type="evidence" value="ECO:0007669"/>
    <property type="project" value="UniProtKB-SubCell"/>
</dbReference>
<dbReference type="InterPro" id="IPR008979">
    <property type="entry name" value="Galactose-bd-like_sf"/>
</dbReference>
<keyword evidence="10 12" id="KW-0458">Lysosome</keyword>
<evidence type="ECO:0000313" key="18">
    <source>
        <dbReference type="Proteomes" id="UP001159042"/>
    </source>
</evidence>
<feature type="chain" id="PRO_5043911336" description="Beta-glucuronidase" evidence="13">
    <location>
        <begin position="19"/>
        <end position="636"/>
    </location>
</feature>
<dbReference type="GO" id="GO:0005615">
    <property type="term" value="C:extracellular space"/>
    <property type="evidence" value="ECO:0007669"/>
    <property type="project" value="TreeGrafter"/>
</dbReference>
<dbReference type="FunFam" id="2.60.120.260:FF:000027">
    <property type="entry name" value="Beta-glucuronidase"/>
    <property type="match status" value="1"/>
</dbReference>
<accession>A0AAV8WA41</accession>
<dbReference type="GO" id="GO:0004566">
    <property type="term" value="F:beta-glucuronidase activity"/>
    <property type="evidence" value="ECO:0007669"/>
    <property type="project" value="UniProtKB-EC"/>
</dbReference>
<evidence type="ECO:0000256" key="5">
    <source>
        <dbReference type="ARBA" id="ARBA00012761"/>
    </source>
</evidence>
<proteinExistence type="inferred from homology"/>
<keyword evidence="7 13" id="KW-0732">Signal</keyword>
<keyword evidence="11 12" id="KW-0326">Glycosidase</keyword>
<evidence type="ECO:0000256" key="2">
    <source>
        <dbReference type="ARBA" id="ARBA00004371"/>
    </source>
</evidence>
<evidence type="ECO:0000256" key="6">
    <source>
        <dbReference type="ARBA" id="ARBA00016205"/>
    </source>
</evidence>
<dbReference type="AlphaFoldDB" id="A0AAV8WA41"/>
<dbReference type="GO" id="GO:0019391">
    <property type="term" value="P:glucuronoside catabolic process"/>
    <property type="evidence" value="ECO:0007669"/>
    <property type="project" value="TreeGrafter"/>
</dbReference>
<dbReference type="InterPro" id="IPR013783">
    <property type="entry name" value="Ig-like_fold"/>
</dbReference>
<dbReference type="FunFam" id="3.20.20.80:FF:000029">
    <property type="entry name" value="Beta-glucuronidase"/>
    <property type="match status" value="1"/>
</dbReference>
<evidence type="ECO:0000256" key="8">
    <source>
        <dbReference type="ARBA" id="ARBA00022801"/>
    </source>
</evidence>
<evidence type="ECO:0000256" key="7">
    <source>
        <dbReference type="ARBA" id="ARBA00022729"/>
    </source>
</evidence>
<feature type="domain" description="Glycosyl hydrolases family 2 sugar binding" evidence="16">
    <location>
        <begin position="34"/>
        <end position="204"/>
    </location>
</feature>
<comment type="catalytic activity">
    <reaction evidence="12">
        <text>a beta-D-glucuronoside + H2O = D-glucuronate + an alcohol</text>
        <dbReference type="Rhea" id="RHEA:17633"/>
        <dbReference type="ChEBI" id="CHEBI:15377"/>
        <dbReference type="ChEBI" id="CHEBI:30879"/>
        <dbReference type="ChEBI" id="CHEBI:58720"/>
        <dbReference type="ChEBI" id="CHEBI:83411"/>
        <dbReference type="EC" id="3.2.1.31"/>
    </reaction>
</comment>
<dbReference type="InterPro" id="IPR006102">
    <property type="entry name" value="Ig-like_GH2"/>
</dbReference>
<dbReference type="Gene3D" id="3.20.20.80">
    <property type="entry name" value="Glycosidases"/>
    <property type="match status" value="1"/>
</dbReference>
<dbReference type="GO" id="GO:0005975">
    <property type="term" value="P:carbohydrate metabolic process"/>
    <property type="evidence" value="ECO:0007669"/>
    <property type="project" value="InterPro"/>
</dbReference>
<feature type="domain" description="Glycoside hydrolase family 2 immunoglobulin-like beta-sandwich" evidence="14">
    <location>
        <begin position="207"/>
        <end position="308"/>
    </location>
</feature>
<dbReference type="PROSITE" id="PS00608">
    <property type="entry name" value="GLYCOSYL_HYDROL_F2_2"/>
    <property type="match status" value="1"/>
</dbReference>
<evidence type="ECO:0000256" key="11">
    <source>
        <dbReference type="ARBA" id="ARBA00023295"/>
    </source>
</evidence>
<dbReference type="PRINTS" id="PR00132">
    <property type="entry name" value="GLHYDRLASE2"/>
</dbReference>
<evidence type="ECO:0000256" key="12">
    <source>
        <dbReference type="RuleBase" id="RU361154"/>
    </source>
</evidence>
<reference evidence="17 18" key="1">
    <citation type="journal article" date="2023" name="Insect Mol. Biol.">
        <title>Genome sequencing provides insights into the evolution of gene families encoding plant cell wall-degrading enzymes in longhorned beetles.</title>
        <authorList>
            <person name="Shin N.R."/>
            <person name="Okamura Y."/>
            <person name="Kirsch R."/>
            <person name="Pauchet Y."/>
        </authorList>
    </citation>
    <scope>NUCLEOTIDE SEQUENCE [LARGE SCALE GENOMIC DNA]</scope>
    <source>
        <strain evidence="17">EAD_L_NR</strain>
    </source>
</reference>
<sequence length="636" mass="72862">MFHILICLLPLAALRVGGSGILYPRSSITRDTQTLDGFWEFSLCNCTVSGEEWNDYDCLKDDGDEDVELMPVPSSYNDVSVNATVRDHVGVVKYRRSFVLPASWSNKTVWLRFGSVCYAAKVYINRQLTVTHEIGHLPFVADITQFLKFDEENEIVVLVNNTLTVSTVPQGSKVLLPSGRIKQDYTFDFFNYAGIDRSVILYTTETTYIDDLTLTTTISGTTAVVAYDVYIEGNDISTLTVSIRDREGHVVASEECDSFTGTLILQNVTLWWPYLMDPTPGYLYTFRVEVFNAADQLLDRYDLPFGVRELSWDNSTFKINSKPIYFRGFGRHEDSDIRGKGLDLPLIIRDHNLIRWIGANSYRTSHYPYAEEIMDLADQLGIMIIDECPAVNTEYFNQELLENHKRSLTEMINRDKNRPSVVMWSAANEPRTQYNESEAYYKEVVAHVKALDASRPVTVVNSVNATTDHSGQFLDILSFNKYNAWYENPGDLDVIVPDLINEAEAWHQRHNKPVLLTEYGADTLEGLHFLPSYIWSEEYQNDLLSRHFEAFDQLRREGWFIGEMIWNFADFKTAQTYTRVGGNKKGIFTRQRQPKSSAHLLRRRYWALAGLLDHAAQPGDLDNYVAGRPRENKDEL</sequence>
<dbReference type="InterPro" id="IPR017853">
    <property type="entry name" value="GH"/>
</dbReference>
<evidence type="ECO:0000313" key="17">
    <source>
        <dbReference type="EMBL" id="KAJ8922925.1"/>
    </source>
</evidence>
<dbReference type="PROSITE" id="PS00719">
    <property type="entry name" value="GLYCOSYL_HYDROL_F2_1"/>
    <property type="match status" value="1"/>
</dbReference>
<dbReference type="GO" id="GO:0030246">
    <property type="term" value="F:carbohydrate binding"/>
    <property type="evidence" value="ECO:0007669"/>
    <property type="project" value="TreeGrafter"/>
</dbReference>
<dbReference type="Gene3D" id="2.60.120.260">
    <property type="entry name" value="Galactose-binding domain-like"/>
    <property type="match status" value="1"/>
</dbReference>
<dbReference type="Proteomes" id="UP001159042">
    <property type="component" value="Unassembled WGS sequence"/>
</dbReference>
<comment type="subunit">
    <text evidence="4 12">Homotetramer.</text>
</comment>
<evidence type="ECO:0000256" key="3">
    <source>
        <dbReference type="ARBA" id="ARBA00007401"/>
    </source>
</evidence>
<dbReference type="PANTHER" id="PTHR10066">
    <property type="entry name" value="BETA-GLUCURONIDASE"/>
    <property type="match status" value="1"/>
</dbReference>
<dbReference type="Pfam" id="PF00703">
    <property type="entry name" value="Glyco_hydro_2"/>
    <property type="match status" value="1"/>
</dbReference>
<organism evidence="17 18">
    <name type="scientific">Exocentrus adspersus</name>
    <dbReference type="NCBI Taxonomy" id="1586481"/>
    <lineage>
        <taxon>Eukaryota</taxon>
        <taxon>Metazoa</taxon>
        <taxon>Ecdysozoa</taxon>
        <taxon>Arthropoda</taxon>
        <taxon>Hexapoda</taxon>
        <taxon>Insecta</taxon>
        <taxon>Pterygota</taxon>
        <taxon>Neoptera</taxon>
        <taxon>Endopterygota</taxon>
        <taxon>Coleoptera</taxon>
        <taxon>Polyphaga</taxon>
        <taxon>Cucujiformia</taxon>
        <taxon>Chrysomeloidea</taxon>
        <taxon>Cerambycidae</taxon>
        <taxon>Lamiinae</taxon>
        <taxon>Acanthocinini</taxon>
        <taxon>Exocentrus</taxon>
    </lineage>
</organism>
<evidence type="ECO:0000259" key="15">
    <source>
        <dbReference type="Pfam" id="PF02836"/>
    </source>
</evidence>
<evidence type="ECO:0000259" key="16">
    <source>
        <dbReference type="Pfam" id="PF02837"/>
    </source>
</evidence>
<dbReference type="Pfam" id="PF02837">
    <property type="entry name" value="Glyco_hydro_2_N"/>
    <property type="match status" value="1"/>
</dbReference>
<feature type="domain" description="Glycoside hydrolase family 2 catalytic" evidence="15">
    <location>
        <begin position="314"/>
        <end position="608"/>
    </location>
</feature>
<keyword evidence="9" id="KW-0325">Glycoprotein</keyword>
<dbReference type="InterPro" id="IPR006104">
    <property type="entry name" value="Glyco_hydro_2_N"/>
</dbReference>
<gene>
    <name evidence="17" type="ORF">NQ315_001468</name>
</gene>
<name>A0AAV8WA41_9CUCU</name>
<dbReference type="Pfam" id="PF02836">
    <property type="entry name" value="Glyco_hydro_2_C"/>
    <property type="match status" value="1"/>
</dbReference>
<dbReference type="EMBL" id="JANEYG010000005">
    <property type="protein sequence ID" value="KAJ8922925.1"/>
    <property type="molecule type" value="Genomic_DNA"/>
</dbReference>
<comment type="similarity">
    <text evidence="3 12">Belongs to the glycosyl hydrolase 2 family.</text>
</comment>
<feature type="signal peptide" evidence="13">
    <location>
        <begin position="1"/>
        <end position="18"/>
    </location>
</feature>
<evidence type="ECO:0000256" key="10">
    <source>
        <dbReference type="ARBA" id="ARBA00023228"/>
    </source>
</evidence>
<dbReference type="SUPFAM" id="SSF51445">
    <property type="entry name" value="(Trans)glycosidases"/>
    <property type="match status" value="1"/>
</dbReference>
<keyword evidence="18" id="KW-1185">Reference proteome</keyword>
<evidence type="ECO:0000256" key="13">
    <source>
        <dbReference type="SAM" id="SignalP"/>
    </source>
</evidence>
<comment type="activity regulation">
    <text evidence="12">Inhibited by L-aspartic acid.</text>
</comment>
<comment type="function">
    <text evidence="1 12">Plays an important role in the degradation of dermatan and keratan sulfates.</text>
</comment>
<protein>
    <recommendedName>
        <fullName evidence="6 12">Beta-glucuronidase</fullName>
        <ecNumber evidence="5 12">3.2.1.31</ecNumber>
    </recommendedName>
</protein>
<evidence type="ECO:0000256" key="1">
    <source>
        <dbReference type="ARBA" id="ARBA00003025"/>
    </source>
</evidence>
<evidence type="ECO:0000259" key="14">
    <source>
        <dbReference type="Pfam" id="PF00703"/>
    </source>
</evidence>
<keyword evidence="8 12" id="KW-0378">Hydrolase</keyword>